<dbReference type="InterPro" id="IPR052186">
    <property type="entry name" value="Hydantoin_racemase-like"/>
</dbReference>
<gene>
    <name evidence="2" type="ORF">TH30_09135</name>
</gene>
<evidence type="ECO:0000313" key="3">
    <source>
        <dbReference type="Proteomes" id="UP000252255"/>
    </source>
</evidence>
<dbReference type="InterPro" id="IPR053714">
    <property type="entry name" value="Iso_Racemase_Enz_sf"/>
</dbReference>
<dbReference type="PANTHER" id="PTHR28047:SF5">
    <property type="entry name" value="PROTEIN DCG1"/>
    <property type="match status" value="1"/>
</dbReference>
<sequence>MQTSSISPRRRILVINPNTNPEVTARVRLAVDGSARFDSHIEVVNPLEGPFSIVTAQDRETAKEQVLDIAAKTMSDPFDAYILACFDDFAVDEVAFATGRVTIGMCEAGMLAASRIAPTFSIVTTVKSAVQGIVELTKKYEVDKVSLVRAADISIEDAAAFGQTSECLDKAIQSAIDDDHAQAILLGSGALAGYGDELSFRFGVPFVDGVSEAVKLAEQRIVLSRNY</sequence>
<evidence type="ECO:0000313" key="2">
    <source>
        <dbReference type="EMBL" id="RCK46741.1"/>
    </source>
</evidence>
<dbReference type="InterPro" id="IPR015942">
    <property type="entry name" value="Asp/Glu/hydantoin_racemase"/>
</dbReference>
<dbReference type="AlphaFoldDB" id="A0A367X1W9"/>
<dbReference type="Proteomes" id="UP000252255">
    <property type="component" value="Unassembled WGS sequence"/>
</dbReference>
<evidence type="ECO:0008006" key="4">
    <source>
        <dbReference type="Google" id="ProtNLM"/>
    </source>
</evidence>
<organism evidence="2 3">
    <name type="scientific">Thalassospira profundimaris</name>
    <dbReference type="NCBI Taxonomy" id="502049"/>
    <lineage>
        <taxon>Bacteria</taxon>
        <taxon>Pseudomonadati</taxon>
        <taxon>Pseudomonadota</taxon>
        <taxon>Alphaproteobacteria</taxon>
        <taxon>Rhodospirillales</taxon>
        <taxon>Thalassospiraceae</taxon>
        <taxon>Thalassospira</taxon>
    </lineage>
</organism>
<dbReference type="GO" id="GO:0047661">
    <property type="term" value="F:amino-acid racemase activity"/>
    <property type="evidence" value="ECO:0007669"/>
    <property type="project" value="InterPro"/>
</dbReference>
<proteinExistence type="inferred from homology"/>
<reference evidence="2 3" key="1">
    <citation type="submission" date="2014-07" db="EMBL/GenBank/DDBJ databases">
        <title>Draft genome sequence of Thalassospira profundimaris PR54-5.</title>
        <authorList>
            <person name="Lai Q."/>
            <person name="Shao Z."/>
        </authorList>
    </citation>
    <scope>NUCLEOTIDE SEQUENCE [LARGE SCALE GENOMIC DNA]</scope>
    <source>
        <strain evidence="2 3">PR54-5</strain>
    </source>
</reference>
<dbReference type="Pfam" id="PF01177">
    <property type="entry name" value="Asp_Glu_race"/>
    <property type="match status" value="1"/>
</dbReference>
<evidence type="ECO:0000256" key="1">
    <source>
        <dbReference type="ARBA" id="ARBA00038414"/>
    </source>
</evidence>
<comment type="similarity">
    <text evidence="1">Belongs to the HyuE racemase family.</text>
</comment>
<name>A0A367X1W9_9PROT</name>
<protein>
    <recommendedName>
        <fullName evidence="4">Asp/Glu/hydantoin racemase</fullName>
    </recommendedName>
</protein>
<dbReference type="PANTHER" id="PTHR28047">
    <property type="entry name" value="PROTEIN DCG1"/>
    <property type="match status" value="1"/>
</dbReference>
<dbReference type="Gene3D" id="3.40.50.12500">
    <property type="match status" value="1"/>
</dbReference>
<accession>A0A367X1W9</accession>
<dbReference type="EMBL" id="JPWI01000004">
    <property type="protein sequence ID" value="RCK46741.1"/>
    <property type="molecule type" value="Genomic_DNA"/>
</dbReference>
<comment type="caution">
    <text evidence="2">The sequence shown here is derived from an EMBL/GenBank/DDBJ whole genome shotgun (WGS) entry which is preliminary data.</text>
</comment>